<feature type="compositionally biased region" description="Polar residues" evidence="5">
    <location>
        <begin position="362"/>
        <end position="375"/>
    </location>
</feature>
<comment type="caution">
    <text evidence="6">The sequence shown here is derived from an EMBL/GenBank/DDBJ whole genome shotgun (WGS) entry which is preliminary data.</text>
</comment>
<keyword evidence="3" id="KW-0833">Ubl conjugation pathway</keyword>
<name>A0ABD1QS59_9LAMI</name>
<proteinExistence type="predicted"/>
<dbReference type="PANTHER" id="PTHR45647">
    <property type="entry name" value="OS02G0152300 PROTEIN"/>
    <property type="match status" value="1"/>
</dbReference>
<evidence type="ECO:0000313" key="7">
    <source>
        <dbReference type="Proteomes" id="UP001604277"/>
    </source>
</evidence>
<feature type="region of interest" description="Disordered" evidence="5">
    <location>
        <begin position="209"/>
        <end position="293"/>
    </location>
</feature>
<sequence>MSEIAEVELRTPPPHVDVDNTMFVALGKDVKEGETVLMWALHNSGGRKICILHIHQPARMISMMGSKVSISLLDEHIVSVHHENERQEMQKILDEYVQTCGGAGVQVETLNKEMDSIEKGIVQLISQLGIKWLIMGAGASKSYSRGNKTTLMKIFFFRNSTRKMTIPKSKKATYVFLKAPSSCRISFIWEGDLIQTRESKVDGINIETESASLQASPDAETMQSPFRSLSVTEGQNDRLNLPGSVPNYRRIRSDDLGMRFSSLPDGSGAVTSRSRLNPEGSSDRDSPSRDSKVDGINIETESASLQASPNAETTESFLRSLSVTEGQNERLNLPDSAPNYRRVKSDYLSMRHLSLPDDPSGVTPQSRLNPEVSTDQDCLLRRNPSVGSLFSTCPSSEIIEDTSSVPLPSTEENEIWLEFPKAESNERGGCRHSSVAVSSFEDVYHRFGQFVAKVECFWQDAHEESVRRKKAENDVIDAIGRAKASATMHADLLRHKIEIEESLERSEEEVEEMKCELVAVMNAHRSQIADSGKMVEELEQKMFSAVELLHII</sequence>
<feature type="compositionally biased region" description="Polar residues" evidence="5">
    <location>
        <begin position="209"/>
        <end position="238"/>
    </location>
</feature>
<dbReference type="AlphaFoldDB" id="A0ABD1QS59"/>
<feature type="coiled-coil region" evidence="4">
    <location>
        <begin position="489"/>
        <end position="541"/>
    </location>
</feature>
<reference evidence="7" key="1">
    <citation type="submission" date="2024-07" db="EMBL/GenBank/DDBJ databases">
        <title>Two chromosome-level genome assemblies of Korean endemic species Abeliophyllum distichum and Forsythia ovata (Oleaceae).</title>
        <authorList>
            <person name="Jang H."/>
        </authorList>
    </citation>
    <scope>NUCLEOTIDE SEQUENCE [LARGE SCALE GENOMIC DNA]</scope>
</reference>
<feature type="region of interest" description="Disordered" evidence="5">
    <location>
        <begin position="352"/>
        <end position="375"/>
    </location>
</feature>
<feature type="compositionally biased region" description="Basic and acidic residues" evidence="5">
    <location>
        <begin position="281"/>
        <end position="293"/>
    </location>
</feature>
<dbReference type="InterPro" id="IPR051348">
    <property type="entry name" value="U-box_ubiquitin_ligases"/>
</dbReference>
<evidence type="ECO:0000256" key="1">
    <source>
        <dbReference type="ARBA" id="ARBA00000900"/>
    </source>
</evidence>
<organism evidence="6 7">
    <name type="scientific">Forsythia ovata</name>
    <dbReference type="NCBI Taxonomy" id="205694"/>
    <lineage>
        <taxon>Eukaryota</taxon>
        <taxon>Viridiplantae</taxon>
        <taxon>Streptophyta</taxon>
        <taxon>Embryophyta</taxon>
        <taxon>Tracheophyta</taxon>
        <taxon>Spermatophyta</taxon>
        <taxon>Magnoliopsida</taxon>
        <taxon>eudicotyledons</taxon>
        <taxon>Gunneridae</taxon>
        <taxon>Pentapetalae</taxon>
        <taxon>asterids</taxon>
        <taxon>lamiids</taxon>
        <taxon>Lamiales</taxon>
        <taxon>Oleaceae</taxon>
        <taxon>Forsythieae</taxon>
        <taxon>Forsythia</taxon>
    </lineage>
</organism>
<comment type="catalytic activity">
    <reaction evidence="1">
        <text>S-ubiquitinyl-[E2 ubiquitin-conjugating enzyme]-L-cysteine + [acceptor protein]-L-lysine = [E2 ubiquitin-conjugating enzyme]-L-cysteine + N(6)-ubiquitinyl-[acceptor protein]-L-lysine.</text>
        <dbReference type="EC" id="2.3.2.27"/>
    </reaction>
</comment>
<accession>A0ABD1QS59</accession>
<dbReference type="InterPro" id="IPR014729">
    <property type="entry name" value="Rossmann-like_a/b/a_fold"/>
</dbReference>
<evidence type="ECO:0000256" key="2">
    <source>
        <dbReference type="ARBA" id="ARBA00012483"/>
    </source>
</evidence>
<keyword evidence="7" id="KW-1185">Reference proteome</keyword>
<dbReference type="Proteomes" id="UP001604277">
    <property type="component" value="Unassembled WGS sequence"/>
</dbReference>
<evidence type="ECO:0000256" key="5">
    <source>
        <dbReference type="SAM" id="MobiDB-lite"/>
    </source>
</evidence>
<evidence type="ECO:0000256" key="4">
    <source>
        <dbReference type="SAM" id="Coils"/>
    </source>
</evidence>
<evidence type="ECO:0000256" key="3">
    <source>
        <dbReference type="ARBA" id="ARBA00022786"/>
    </source>
</evidence>
<dbReference type="PANTHER" id="PTHR45647:SF100">
    <property type="entry name" value="U-BOX DOMAIN-CONTAINING PROTEIN 33"/>
    <property type="match status" value="1"/>
</dbReference>
<dbReference type="Gene3D" id="3.40.50.620">
    <property type="entry name" value="HUPs"/>
    <property type="match status" value="1"/>
</dbReference>
<protein>
    <recommendedName>
        <fullName evidence="2">RING-type E3 ubiquitin transferase</fullName>
        <ecNumber evidence="2">2.3.2.27</ecNumber>
    </recommendedName>
</protein>
<dbReference type="SUPFAM" id="SSF52402">
    <property type="entry name" value="Adenine nucleotide alpha hydrolases-like"/>
    <property type="match status" value="1"/>
</dbReference>
<keyword evidence="4" id="KW-0175">Coiled coil</keyword>
<dbReference type="EMBL" id="JBFOLJ010000014">
    <property type="protein sequence ID" value="KAL2478756.1"/>
    <property type="molecule type" value="Genomic_DNA"/>
</dbReference>
<dbReference type="GO" id="GO:0061630">
    <property type="term" value="F:ubiquitin protein ligase activity"/>
    <property type="evidence" value="ECO:0007669"/>
    <property type="project" value="UniProtKB-EC"/>
</dbReference>
<dbReference type="CDD" id="cd01989">
    <property type="entry name" value="USP_STK_Ubox_N"/>
    <property type="match status" value="1"/>
</dbReference>
<dbReference type="EC" id="2.3.2.27" evidence="2"/>
<gene>
    <name evidence="6" type="ORF">Fot_47770</name>
</gene>
<evidence type="ECO:0000313" key="6">
    <source>
        <dbReference type="EMBL" id="KAL2478756.1"/>
    </source>
</evidence>